<evidence type="ECO:0000313" key="3">
    <source>
        <dbReference type="Proteomes" id="UP000559256"/>
    </source>
</evidence>
<dbReference type="AlphaFoldDB" id="A0A8H5G3F7"/>
<sequence>MVGNTFPYTIQDWLDDISLASKHNIDGFALNIGIDPWQPDRVADAYQAALQSGLDFKLFLSLDMSSLPCASPTDAQALRSLVLKFAGHPNQLSQFTQHDELRGKITFVPSFFMDPNSFNEFVNGDFNWNGAWPVELTTASQGSSDTSLSSALTDLLGLSGSTSAPDATNIIPYLSTFLGGFLGGSSDDTNSPNSNVASKQTTDAPTNTSENNSLSHILSSQQIHLIHGWGFASCQGVGIDGGFSI</sequence>
<keyword evidence="3" id="KW-1185">Reference proteome</keyword>
<dbReference type="Pfam" id="PF03659">
    <property type="entry name" value="Glyco_hydro_71"/>
    <property type="match status" value="1"/>
</dbReference>
<proteinExistence type="predicted"/>
<dbReference type="InterPro" id="IPR005197">
    <property type="entry name" value="Glyco_hydro_71"/>
</dbReference>
<comment type="caution">
    <text evidence="2">The sequence shown here is derived from an EMBL/GenBank/DDBJ whole genome shotgun (WGS) entry which is preliminary data.</text>
</comment>
<evidence type="ECO:0000313" key="2">
    <source>
        <dbReference type="EMBL" id="KAF5357629.1"/>
    </source>
</evidence>
<feature type="compositionally biased region" description="Polar residues" evidence="1">
    <location>
        <begin position="190"/>
        <end position="212"/>
    </location>
</feature>
<gene>
    <name evidence="2" type="ORF">D9758_007525</name>
</gene>
<dbReference type="OrthoDB" id="3257981at2759"/>
<evidence type="ECO:0000256" key="1">
    <source>
        <dbReference type="SAM" id="MobiDB-lite"/>
    </source>
</evidence>
<name>A0A8H5G3F7_9AGAR</name>
<dbReference type="Proteomes" id="UP000559256">
    <property type="component" value="Unassembled WGS sequence"/>
</dbReference>
<dbReference type="EMBL" id="JAACJM010000050">
    <property type="protein sequence ID" value="KAF5357629.1"/>
    <property type="molecule type" value="Genomic_DNA"/>
</dbReference>
<accession>A0A8H5G3F7</accession>
<organism evidence="2 3">
    <name type="scientific">Tetrapyrgos nigripes</name>
    <dbReference type="NCBI Taxonomy" id="182062"/>
    <lineage>
        <taxon>Eukaryota</taxon>
        <taxon>Fungi</taxon>
        <taxon>Dikarya</taxon>
        <taxon>Basidiomycota</taxon>
        <taxon>Agaricomycotina</taxon>
        <taxon>Agaricomycetes</taxon>
        <taxon>Agaricomycetidae</taxon>
        <taxon>Agaricales</taxon>
        <taxon>Marasmiineae</taxon>
        <taxon>Marasmiaceae</taxon>
        <taxon>Tetrapyrgos</taxon>
    </lineage>
</organism>
<evidence type="ECO:0008006" key="4">
    <source>
        <dbReference type="Google" id="ProtNLM"/>
    </source>
</evidence>
<reference evidence="2 3" key="1">
    <citation type="journal article" date="2020" name="ISME J.">
        <title>Uncovering the hidden diversity of litter-decomposition mechanisms in mushroom-forming fungi.</title>
        <authorList>
            <person name="Floudas D."/>
            <person name="Bentzer J."/>
            <person name="Ahren D."/>
            <person name="Johansson T."/>
            <person name="Persson P."/>
            <person name="Tunlid A."/>
        </authorList>
    </citation>
    <scope>NUCLEOTIDE SEQUENCE [LARGE SCALE GENOMIC DNA]</scope>
    <source>
        <strain evidence="2 3">CBS 291.85</strain>
    </source>
</reference>
<feature type="region of interest" description="Disordered" evidence="1">
    <location>
        <begin position="188"/>
        <end position="212"/>
    </location>
</feature>
<protein>
    <recommendedName>
        <fullName evidence="4">Glycoside hydrolase family 71 protein</fullName>
    </recommendedName>
</protein>
<dbReference type="GO" id="GO:0051118">
    <property type="term" value="F:glucan endo-1,3-alpha-glucosidase activity"/>
    <property type="evidence" value="ECO:0007669"/>
    <property type="project" value="InterPro"/>
</dbReference>